<dbReference type="GO" id="GO:0016853">
    <property type="term" value="F:isomerase activity"/>
    <property type="evidence" value="ECO:0007669"/>
    <property type="project" value="UniProtKB-KW"/>
</dbReference>
<reference evidence="4" key="1">
    <citation type="submission" date="2016-10" db="EMBL/GenBank/DDBJ databases">
        <authorList>
            <person name="Varghese N."/>
            <person name="Submissions S."/>
        </authorList>
    </citation>
    <scope>NUCLEOTIDE SEQUENCE [LARGE SCALE GENOMIC DNA]</scope>
    <source>
        <strain evidence="4">DSM 19482</strain>
    </source>
</reference>
<dbReference type="Proteomes" id="UP000187261">
    <property type="component" value="Unassembled WGS sequence"/>
</dbReference>
<dbReference type="InterPro" id="IPR013766">
    <property type="entry name" value="Thioredoxin_domain"/>
</dbReference>
<protein>
    <submittedName>
        <fullName evidence="3">Protein-disulfide isomerase</fullName>
    </submittedName>
</protein>
<keyword evidence="3" id="KW-0413">Isomerase</keyword>
<dbReference type="InterPro" id="IPR036249">
    <property type="entry name" value="Thioredoxin-like_sf"/>
</dbReference>
<dbReference type="InterPro" id="IPR012336">
    <property type="entry name" value="Thioredoxin-like_fold"/>
</dbReference>
<evidence type="ECO:0000313" key="4">
    <source>
        <dbReference type="Proteomes" id="UP000187261"/>
    </source>
</evidence>
<dbReference type="EMBL" id="FTPU01000012">
    <property type="protein sequence ID" value="SIT96670.1"/>
    <property type="molecule type" value="Genomic_DNA"/>
</dbReference>
<evidence type="ECO:0000256" key="1">
    <source>
        <dbReference type="ARBA" id="ARBA00005791"/>
    </source>
</evidence>
<dbReference type="AlphaFoldDB" id="A0A1U7PXU8"/>
<name>A0A1U7PXU8_9FLAO</name>
<gene>
    <name evidence="3" type="ORF">SAMN05660493_01363</name>
</gene>
<dbReference type="OrthoDB" id="117402at2"/>
<dbReference type="RefSeq" id="WP_076782885.1">
    <property type="nucleotide sequence ID" value="NZ_FTPU01000012.1"/>
</dbReference>
<feature type="domain" description="Thioredoxin" evidence="2">
    <location>
        <begin position="1"/>
        <end position="174"/>
    </location>
</feature>
<evidence type="ECO:0000313" key="3">
    <source>
        <dbReference type="EMBL" id="SIT96670.1"/>
    </source>
</evidence>
<dbReference type="STRING" id="1121284.SAMN05660493_01363"/>
<sequence length="174" mass="20088">MSKLRPPVNEQDHFQGNPEKAKVILTEYGDYQCPSCGEAYPIVKNLQRHFGEDLLFVFRNFPLQDAHPDAFSAALAAEAAGKQDKFWEMHDVLYENQDRLDQEALEYYAEKLGLDVQQFLEDLQSNDIRKKVENDIESGLRSGVNGTPSFYIGEEKYNEDWSEDFLKAVIEQFI</sequence>
<dbReference type="PANTHER" id="PTHR13887:SF55">
    <property type="entry name" value="SLR0313 PROTEIN"/>
    <property type="match status" value="1"/>
</dbReference>
<keyword evidence="4" id="KW-1185">Reference proteome</keyword>
<accession>A0A1U7PXU8</accession>
<dbReference type="Pfam" id="PF13462">
    <property type="entry name" value="Thioredoxin_4"/>
    <property type="match status" value="1"/>
</dbReference>
<comment type="similarity">
    <text evidence="1">Belongs to the thioredoxin family. DsbA subfamily.</text>
</comment>
<evidence type="ECO:0000259" key="2">
    <source>
        <dbReference type="PROSITE" id="PS51352"/>
    </source>
</evidence>
<proteinExistence type="inferred from homology"/>
<dbReference type="PROSITE" id="PS51352">
    <property type="entry name" value="THIOREDOXIN_2"/>
    <property type="match status" value="1"/>
</dbReference>
<dbReference type="PANTHER" id="PTHR13887">
    <property type="entry name" value="GLUTATHIONE S-TRANSFERASE KAPPA"/>
    <property type="match status" value="1"/>
</dbReference>
<organism evidence="3 4">
    <name type="scientific">Epilithonimonas bovis DSM 19482</name>
    <dbReference type="NCBI Taxonomy" id="1121284"/>
    <lineage>
        <taxon>Bacteria</taxon>
        <taxon>Pseudomonadati</taxon>
        <taxon>Bacteroidota</taxon>
        <taxon>Flavobacteriia</taxon>
        <taxon>Flavobacteriales</taxon>
        <taxon>Weeksellaceae</taxon>
        <taxon>Chryseobacterium group</taxon>
        <taxon>Epilithonimonas</taxon>
    </lineage>
</organism>
<dbReference type="SUPFAM" id="SSF52833">
    <property type="entry name" value="Thioredoxin-like"/>
    <property type="match status" value="1"/>
</dbReference>
<dbReference type="Gene3D" id="3.40.30.10">
    <property type="entry name" value="Glutaredoxin"/>
    <property type="match status" value="1"/>
</dbReference>